<dbReference type="EMBL" id="AOHX01000026">
    <property type="protein sequence ID" value="ELY47520.1"/>
    <property type="molecule type" value="Genomic_DNA"/>
</dbReference>
<reference evidence="1 2" key="1">
    <citation type="journal article" date="2014" name="PLoS Genet.">
        <title>Phylogenetically driven sequencing of extremely halophilic archaea reveals strategies for static and dynamic osmo-response.</title>
        <authorList>
            <person name="Becker E.A."/>
            <person name="Seitzer P.M."/>
            <person name="Tritt A."/>
            <person name="Larsen D."/>
            <person name="Krusor M."/>
            <person name="Yao A.I."/>
            <person name="Wu D."/>
            <person name="Madern D."/>
            <person name="Eisen J.A."/>
            <person name="Darling A.E."/>
            <person name="Facciotti M.T."/>
        </authorList>
    </citation>
    <scope>NUCLEOTIDE SEQUENCE [LARGE SCALE GENOMIC DNA]</scope>
    <source>
        <strain evidence="1 2">JCM 14089</strain>
    </source>
</reference>
<protein>
    <submittedName>
        <fullName evidence="1">Uncharacterized protein</fullName>
    </submittedName>
</protein>
<dbReference type="Proteomes" id="UP000011661">
    <property type="component" value="Unassembled WGS sequence"/>
</dbReference>
<dbReference type="PATRIC" id="fig|1230460.4.peg.940"/>
<dbReference type="RefSeq" id="WP_008160454.1">
    <property type="nucleotide sequence ID" value="NZ_AOHX01000026.1"/>
</dbReference>
<dbReference type="AlphaFoldDB" id="L9WDH4"/>
<gene>
    <name evidence="1" type="ORF">C495_04652</name>
</gene>
<comment type="caution">
    <text evidence="1">The sequence shown here is derived from an EMBL/GenBank/DDBJ whole genome shotgun (WGS) entry which is preliminary data.</text>
</comment>
<sequence length="65" mass="7562">MHWLTIFSTLKHDNYENAQRVAREAIEKWRKSGNDPADFARIHMVWQSPEGDTAARPLGKLAPDW</sequence>
<accession>L9WDH4</accession>
<dbReference type="OrthoDB" id="316855at2157"/>
<organism evidence="1 2">
    <name type="scientific">Natronorubrum sulfidifaciens JCM 14089</name>
    <dbReference type="NCBI Taxonomy" id="1230460"/>
    <lineage>
        <taxon>Archaea</taxon>
        <taxon>Methanobacteriati</taxon>
        <taxon>Methanobacteriota</taxon>
        <taxon>Stenosarchaea group</taxon>
        <taxon>Halobacteria</taxon>
        <taxon>Halobacteriales</taxon>
        <taxon>Natrialbaceae</taxon>
        <taxon>Natronorubrum</taxon>
    </lineage>
</organism>
<evidence type="ECO:0000313" key="2">
    <source>
        <dbReference type="Proteomes" id="UP000011661"/>
    </source>
</evidence>
<proteinExistence type="predicted"/>
<dbReference type="eggNOG" id="arCOG06319">
    <property type="taxonomic scope" value="Archaea"/>
</dbReference>
<name>L9WDH4_9EURY</name>
<keyword evidence="2" id="KW-1185">Reference proteome</keyword>
<evidence type="ECO:0000313" key="1">
    <source>
        <dbReference type="EMBL" id="ELY47520.1"/>
    </source>
</evidence>